<name>A0A846XCR0_9NOCA</name>
<accession>A0A846XCR0</accession>
<comment type="caution">
    <text evidence="1">The sequence shown here is derived from an EMBL/GenBank/DDBJ whole genome shotgun (WGS) entry which is preliminary data.</text>
</comment>
<gene>
    <name evidence="1" type="ORF">HGA13_01610</name>
</gene>
<dbReference type="EMBL" id="JAAXOO010000001">
    <property type="protein sequence ID" value="NKY31774.1"/>
    <property type="molecule type" value="Genomic_DNA"/>
</dbReference>
<dbReference type="RefSeq" id="WP_068035333.1">
    <property type="nucleotide sequence ID" value="NZ_JAAXOO010000001.1"/>
</dbReference>
<evidence type="ECO:0000313" key="2">
    <source>
        <dbReference type="Proteomes" id="UP000565715"/>
    </source>
</evidence>
<organism evidence="1 2">
    <name type="scientific">Nocardia speluncae</name>
    <dbReference type="NCBI Taxonomy" id="419477"/>
    <lineage>
        <taxon>Bacteria</taxon>
        <taxon>Bacillati</taxon>
        <taxon>Actinomycetota</taxon>
        <taxon>Actinomycetes</taxon>
        <taxon>Mycobacteriales</taxon>
        <taxon>Nocardiaceae</taxon>
        <taxon>Nocardia</taxon>
    </lineage>
</organism>
<evidence type="ECO:0000313" key="1">
    <source>
        <dbReference type="EMBL" id="NKY31774.1"/>
    </source>
</evidence>
<reference evidence="1 2" key="1">
    <citation type="submission" date="2020-04" db="EMBL/GenBank/DDBJ databases">
        <title>MicrobeNet Type strains.</title>
        <authorList>
            <person name="Nicholson A.C."/>
        </authorList>
    </citation>
    <scope>NUCLEOTIDE SEQUENCE [LARGE SCALE GENOMIC DNA]</scope>
    <source>
        <strain evidence="1 2">DSM 45078</strain>
    </source>
</reference>
<keyword evidence="2" id="KW-1185">Reference proteome</keyword>
<proteinExistence type="predicted"/>
<sequence length="154" mass="16606">MTGARYEVYGGRHRSVAPALDLAYNGNHPLPDLYAGAPEWVADPVVNPRAGVGLLSFCYWWERGRWYRGRSPPVSECAAALPSVWSSAAVAERVIQVLAAKPGNRQRQPVVDLIAAAHQARVTSHRVALAFGGISDDIAAAVYQFRLAGLLDGL</sequence>
<protein>
    <submittedName>
        <fullName evidence="1">Uncharacterized protein</fullName>
    </submittedName>
</protein>
<dbReference type="AlphaFoldDB" id="A0A846XCR0"/>
<dbReference type="Proteomes" id="UP000565715">
    <property type="component" value="Unassembled WGS sequence"/>
</dbReference>